<reference evidence="2" key="1">
    <citation type="journal article" date="2023" name="Plant Biotechnol. J.">
        <title>Chromosome-level wild Hevea brasiliensis genome provides new tools for genomic-assisted breeding and valuable loci to elevate rubber yield.</title>
        <authorList>
            <person name="Cheng H."/>
            <person name="Song X."/>
            <person name="Hu Y."/>
            <person name="Wu T."/>
            <person name="Yang Q."/>
            <person name="An Z."/>
            <person name="Feng S."/>
            <person name="Deng Z."/>
            <person name="Wu W."/>
            <person name="Zeng X."/>
            <person name="Tu M."/>
            <person name="Wang X."/>
            <person name="Huang H."/>
        </authorList>
    </citation>
    <scope>NUCLEOTIDE SEQUENCE</scope>
    <source>
        <strain evidence="2">MT/VB/25A 57/8</strain>
    </source>
</reference>
<protein>
    <recommendedName>
        <fullName evidence="4">Reverse transcriptase zinc-binding domain-containing protein</fullName>
    </recommendedName>
</protein>
<name>A0ABQ9KQQ4_HEVBR</name>
<organism evidence="2 3">
    <name type="scientific">Hevea brasiliensis</name>
    <name type="common">Para rubber tree</name>
    <name type="synonym">Siphonia brasiliensis</name>
    <dbReference type="NCBI Taxonomy" id="3981"/>
    <lineage>
        <taxon>Eukaryota</taxon>
        <taxon>Viridiplantae</taxon>
        <taxon>Streptophyta</taxon>
        <taxon>Embryophyta</taxon>
        <taxon>Tracheophyta</taxon>
        <taxon>Spermatophyta</taxon>
        <taxon>Magnoliopsida</taxon>
        <taxon>eudicotyledons</taxon>
        <taxon>Gunneridae</taxon>
        <taxon>Pentapetalae</taxon>
        <taxon>rosids</taxon>
        <taxon>fabids</taxon>
        <taxon>Malpighiales</taxon>
        <taxon>Euphorbiaceae</taxon>
        <taxon>Crotonoideae</taxon>
        <taxon>Micrandreae</taxon>
        <taxon>Hevea</taxon>
    </lineage>
</organism>
<dbReference type="Proteomes" id="UP001174677">
    <property type="component" value="Chromosome 16"/>
</dbReference>
<evidence type="ECO:0008006" key="4">
    <source>
        <dbReference type="Google" id="ProtNLM"/>
    </source>
</evidence>
<sequence length="129" mass="15652">MANQKSNLNPKRKKKINKYEEQKAKKKKNMLNSNKQTRNKAKIIHFQTRPLTRRHHRHYLSWQMCGLHSLLGQLLRWHHCWKQWWFPDGCCLLYCDHLSQQKHLLYSCPFYKVYDGRISLSPHSCFLSS</sequence>
<comment type="caution">
    <text evidence="2">The sequence shown here is derived from an EMBL/GenBank/DDBJ whole genome shotgun (WGS) entry which is preliminary data.</text>
</comment>
<evidence type="ECO:0000313" key="2">
    <source>
        <dbReference type="EMBL" id="KAJ9146710.1"/>
    </source>
</evidence>
<dbReference type="EMBL" id="JARPOI010000016">
    <property type="protein sequence ID" value="KAJ9146710.1"/>
    <property type="molecule type" value="Genomic_DNA"/>
</dbReference>
<gene>
    <name evidence="2" type="ORF">P3X46_028942</name>
</gene>
<evidence type="ECO:0000256" key="1">
    <source>
        <dbReference type="SAM" id="MobiDB-lite"/>
    </source>
</evidence>
<accession>A0ABQ9KQQ4</accession>
<keyword evidence="3" id="KW-1185">Reference proteome</keyword>
<evidence type="ECO:0000313" key="3">
    <source>
        <dbReference type="Proteomes" id="UP001174677"/>
    </source>
</evidence>
<proteinExistence type="predicted"/>
<feature type="region of interest" description="Disordered" evidence="1">
    <location>
        <begin position="1"/>
        <end position="36"/>
    </location>
</feature>